<evidence type="ECO:0000313" key="3">
    <source>
        <dbReference type="Proteomes" id="UP001601444"/>
    </source>
</evidence>
<protein>
    <submittedName>
        <fullName evidence="2">Iron chaperone</fullName>
    </submittedName>
</protein>
<organism evidence="2 3">
    <name type="scientific">Nocardia thailandica</name>
    <dbReference type="NCBI Taxonomy" id="257275"/>
    <lineage>
        <taxon>Bacteria</taxon>
        <taxon>Bacillati</taxon>
        <taxon>Actinomycetota</taxon>
        <taxon>Actinomycetes</taxon>
        <taxon>Mycobacteriales</taxon>
        <taxon>Nocardiaceae</taxon>
        <taxon>Nocardia</taxon>
    </lineage>
</organism>
<proteinExistence type="predicted"/>
<reference evidence="2 3" key="1">
    <citation type="submission" date="2024-10" db="EMBL/GenBank/DDBJ databases">
        <title>The Natural Products Discovery Center: Release of the First 8490 Sequenced Strains for Exploring Actinobacteria Biosynthetic Diversity.</title>
        <authorList>
            <person name="Kalkreuter E."/>
            <person name="Kautsar S.A."/>
            <person name="Yang D."/>
            <person name="Bader C.D."/>
            <person name="Teijaro C.N."/>
            <person name="Fluegel L."/>
            <person name="Davis C.M."/>
            <person name="Simpson J.R."/>
            <person name="Lauterbach L."/>
            <person name="Steele A.D."/>
            <person name="Gui C."/>
            <person name="Meng S."/>
            <person name="Li G."/>
            <person name="Viehrig K."/>
            <person name="Ye F."/>
            <person name="Su P."/>
            <person name="Kiefer A.F."/>
            <person name="Nichols A."/>
            <person name="Cepeda A.J."/>
            <person name="Yan W."/>
            <person name="Fan B."/>
            <person name="Jiang Y."/>
            <person name="Adhikari A."/>
            <person name="Zheng C.-J."/>
            <person name="Schuster L."/>
            <person name="Cowan T.M."/>
            <person name="Smanski M.J."/>
            <person name="Chevrette M.G."/>
            <person name="De Carvalho L.P.S."/>
            <person name="Shen B."/>
        </authorList>
    </citation>
    <scope>NUCLEOTIDE SEQUENCE [LARGE SCALE GENOMIC DNA]</scope>
    <source>
        <strain evidence="2 3">NPDC004045</strain>
    </source>
</reference>
<accession>A0ABW6PI30</accession>
<dbReference type="Pfam" id="PF08818">
    <property type="entry name" value="DUF1801"/>
    <property type="match status" value="1"/>
</dbReference>
<name>A0ABW6PI30_9NOCA</name>
<dbReference type="SUPFAM" id="SSF159888">
    <property type="entry name" value="YdhG-like"/>
    <property type="match status" value="1"/>
</dbReference>
<dbReference type="InterPro" id="IPR014922">
    <property type="entry name" value="YdhG-like"/>
</dbReference>
<evidence type="ECO:0000259" key="1">
    <source>
        <dbReference type="Pfam" id="PF08818"/>
    </source>
</evidence>
<comment type="caution">
    <text evidence="2">The sequence shown here is derived from an EMBL/GenBank/DDBJ whole genome shotgun (WGS) entry which is preliminary data.</text>
</comment>
<dbReference type="Proteomes" id="UP001601444">
    <property type="component" value="Unassembled WGS sequence"/>
</dbReference>
<feature type="domain" description="YdhG-like" evidence="1">
    <location>
        <begin position="20"/>
        <end position="107"/>
    </location>
</feature>
<dbReference type="EMBL" id="JBIAMX010000002">
    <property type="protein sequence ID" value="MFF0542059.1"/>
    <property type="molecule type" value="Genomic_DNA"/>
</dbReference>
<dbReference type="Gene3D" id="3.90.1150.200">
    <property type="match status" value="1"/>
</dbReference>
<evidence type="ECO:0000313" key="2">
    <source>
        <dbReference type="EMBL" id="MFF0542059.1"/>
    </source>
</evidence>
<sequence>MPDKPASVEDYLAAFPDPERAILQRIRDTVHEALPGAGETISYDMPAITLGDRPVLSFAGWKQHVSIYPIPEGDEAFEADIAPYKAGRGTLKFPLGQPIPYDLIARIAVRLAERKR</sequence>
<gene>
    <name evidence="2" type="ORF">ACFYTF_04410</name>
</gene>
<keyword evidence="3" id="KW-1185">Reference proteome</keyword>
<dbReference type="RefSeq" id="WP_043649424.1">
    <property type="nucleotide sequence ID" value="NZ_JBIAMX010000002.1"/>
</dbReference>